<dbReference type="EMBL" id="BAAAGG010000005">
    <property type="protein sequence ID" value="GAA0756453.1"/>
    <property type="molecule type" value="Genomic_DNA"/>
</dbReference>
<dbReference type="NCBIfam" id="TIGR00152">
    <property type="entry name" value="dephospho-CoA kinase"/>
    <property type="match status" value="1"/>
</dbReference>
<comment type="function">
    <text evidence="5">Catalyzes the phosphorylation of the 3'-hydroxyl group of dephosphocoenzyme A to form coenzyme A.</text>
</comment>
<keyword evidence="5" id="KW-0808">Transferase</keyword>
<dbReference type="RefSeq" id="WP_224453728.1">
    <property type="nucleotide sequence ID" value="NZ_BAAAGG010000005.1"/>
</dbReference>
<feature type="binding site" evidence="5">
    <location>
        <begin position="11"/>
        <end position="16"/>
    </location>
    <ligand>
        <name>ATP</name>
        <dbReference type="ChEBI" id="CHEBI:30616"/>
    </ligand>
</feature>
<comment type="caution">
    <text evidence="7">The sequence shown here is derived from an EMBL/GenBank/DDBJ whole genome shotgun (WGS) entry which is preliminary data.</text>
</comment>
<evidence type="ECO:0000256" key="1">
    <source>
        <dbReference type="ARBA" id="ARBA00009018"/>
    </source>
</evidence>
<comment type="catalytic activity">
    <reaction evidence="5">
        <text>3'-dephospho-CoA + ATP = ADP + CoA + H(+)</text>
        <dbReference type="Rhea" id="RHEA:18245"/>
        <dbReference type="ChEBI" id="CHEBI:15378"/>
        <dbReference type="ChEBI" id="CHEBI:30616"/>
        <dbReference type="ChEBI" id="CHEBI:57287"/>
        <dbReference type="ChEBI" id="CHEBI:57328"/>
        <dbReference type="ChEBI" id="CHEBI:456216"/>
        <dbReference type="EC" id="2.7.1.24"/>
    </reaction>
</comment>
<dbReference type="HAMAP" id="MF_00376">
    <property type="entry name" value="Dephospho_CoA_kinase"/>
    <property type="match status" value="1"/>
</dbReference>
<dbReference type="InterPro" id="IPR027417">
    <property type="entry name" value="P-loop_NTPase"/>
</dbReference>
<dbReference type="GO" id="GO:0016301">
    <property type="term" value="F:kinase activity"/>
    <property type="evidence" value="ECO:0007669"/>
    <property type="project" value="UniProtKB-KW"/>
</dbReference>
<dbReference type="EC" id="2.7.1.24" evidence="5 6"/>
<keyword evidence="3 5" id="KW-0067">ATP-binding</keyword>
<name>A0ABP3VIY6_9FLAO</name>
<comment type="pathway">
    <text evidence="5">Cofactor biosynthesis; coenzyme A biosynthesis; CoA from (R)-pantothenate: step 5/5.</text>
</comment>
<evidence type="ECO:0000256" key="6">
    <source>
        <dbReference type="NCBIfam" id="TIGR00152"/>
    </source>
</evidence>
<dbReference type="SUPFAM" id="SSF52540">
    <property type="entry name" value="P-loop containing nucleoside triphosphate hydrolases"/>
    <property type="match status" value="1"/>
</dbReference>
<keyword evidence="4 5" id="KW-0173">Coenzyme A biosynthesis</keyword>
<evidence type="ECO:0000256" key="2">
    <source>
        <dbReference type="ARBA" id="ARBA00022741"/>
    </source>
</evidence>
<proteinExistence type="inferred from homology"/>
<keyword evidence="5 7" id="KW-0418">Kinase</keyword>
<comment type="subcellular location">
    <subcellularLocation>
        <location evidence="5">Cytoplasm</location>
    </subcellularLocation>
</comment>
<dbReference type="PANTHER" id="PTHR10695:SF46">
    <property type="entry name" value="BIFUNCTIONAL COENZYME A SYNTHASE-RELATED"/>
    <property type="match status" value="1"/>
</dbReference>
<reference evidence="8" key="1">
    <citation type="journal article" date="2019" name="Int. J. Syst. Evol. Microbiol.">
        <title>The Global Catalogue of Microorganisms (GCM) 10K type strain sequencing project: providing services to taxonomists for standard genome sequencing and annotation.</title>
        <authorList>
            <consortium name="The Broad Institute Genomics Platform"/>
            <consortium name="The Broad Institute Genome Sequencing Center for Infectious Disease"/>
            <person name="Wu L."/>
            <person name="Ma J."/>
        </authorList>
    </citation>
    <scope>NUCLEOTIDE SEQUENCE [LARGE SCALE GENOMIC DNA]</scope>
    <source>
        <strain evidence="8">JCM 16231</strain>
    </source>
</reference>
<comment type="similarity">
    <text evidence="1 5">Belongs to the CoaE family.</text>
</comment>
<keyword evidence="2 5" id="KW-0547">Nucleotide-binding</keyword>
<evidence type="ECO:0000256" key="3">
    <source>
        <dbReference type="ARBA" id="ARBA00022840"/>
    </source>
</evidence>
<dbReference type="InterPro" id="IPR001977">
    <property type="entry name" value="Depp_CoAkinase"/>
</dbReference>
<dbReference type="Gene3D" id="3.40.50.300">
    <property type="entry name" value="P-loop containing nucleotide triphosphate hydrolases"/>
    <property type="match status" value="1"/>
</dbReference>
<dbReference type="PROSITE" id="PS51219">
    <property type="entry name" value="DPCK"/>
    <property type="match status" value="1"/>
</dbReference>
<evidence type="ECO:0000256" key="5">
    <source>
        <dbReference type="HAMAP-Rule" id="MF_00376"/>
    </source>
</evidence>
<keyword evidence="5" id="KW-0963">Cytoplasm</keyword>
<gene>
    <name evidence="5 7" type="primary">coaE</name>
    <name evidence="7" type="ORF">GCM10009433_11860</name>
</gene>
<protein>
    <recommendedName>
        <fullName evidence="5 6">Dephospho-CoA kinase</fullName>
        <ecNumber evidence="5 6">2.7.1.24</ecNumber>
    </recommendedName>
    <alternativeName>
        <fullName evidence="5">Dephosphocoenzyme A kinase</fullName>
    </alternativeName>
</protein>
<keyword evidence="8" id="KW-1185">Reference proteome</keyword>
<dbReference type="Pfam" id="PF01121">
    <property type="entry name" value="CoaE"/>
    <property type="match status" value="1"/>
</dbReference>
<accession>A0ABP3VIY6</accession>
<organism evidence="7 8">
    <name type="scientific">Psychroflexus lacisalsi</name>
    <dbReference type="NCBI Taxonomy" id="503928"/>
    <lineage>
        <taxon>Bacteria</taxon>
        <taxon>Pseudomonadati</taxon>
        <taxon>Bacteroidota</taxon>
        <taxon>Flavobacteriia</taxon>
        <taxon>Flavobacteriales</taxon>
        <taxon>Flavobacteriaceae</taxon>
        <taxon>Psychroflexus</taxon>
    </lineage>
</organism>
<dbReference type="PANTHER" id="PTHR10695">
    <property type="entry name" value="DEPHOSPHO-COA KINASE-RELATED"/>
    <property type="match status" value="1"/>
</dbReference>
<evidence type="ECO:0000313" key="7">
    <source>
        <dbReference type="EMBL" id="GAA0756453.1"/>
    </source>
</evidence>
<sequence>MIKIGLTGGIGSGKTTVAQMFKDKKVPVFTADIEAKKILDRPEVSSEVSRVFGIKLNSENLINKAELAKIVFNDDKALERLNSIIHPEVHKYFERWLSMQTAPYIIYEAAIIFEKNRASDFDYTILVTAPEDLRIKRVMKRDDITSADVESRVKAQWSESKKKELADFIIENINLKETQQQVSKLHEKFLSFSDK</sequence>
<evidence type="ECO:0000313" key="8">
    <source>
        <dbReference type="Proteomes" id="UP001500185"/>
    </source>
</evidence>
<dbReference type="CDD" id="cd02022">
    <property type="entry name" value="DPCK"/>
    <property type="match status" value="1"/>
</dbReference>
<dbReference type="Proteomes" id="UP001500185">
    <property type="component" value="Unassembled WGS sequence"/>
</dbReference>
<evidence type="ECO:0000256" key="4">
    <source>
        <dbReference type="ARBA" id="ARBA00022993"/>
    </source>
</evidence>